<gene>
    <name evidence="1" type="ORF">LCGC14_2593720</name>
</gene>
<dbReference type="AlphaFoldDB" id="A0A0F9AAU2"/>
<sequence length="170" mass="20692">DWYDYCGEVLKELYQKPNLTHIGDKNPFFHDHPVACQKIASYPKIWTIRDPRAVWYSRRKGSPFFQRYLCNVRYFMGSLDNTSLIIRFEDLLAKPEQTMKQVYEFLKVEYDDSFLNRSGKRYDRRFKWNPNAVDPFDRTKIDAWRGFPEKLPRKFFSSLVKKVMKRFDYK</sequence>
<comment type="caution">
    <text evidence="1">The sequence shown here is derived from an EMBL/GenBank/DDBJ whole genome shotgun (WGS) entry which is preliminary data.</text>
</comment>
<dbReference type="InterPro" id="IPR027417">
    <property type="entry name" value="P-loop_NTPase"/>
</dbReference>
<dbReference type="EMBL" id="LAZR01043610">
    <property type="protein sequence ID" value="KKL06669.1"/>
    <property type="molecule type" value="Genomic_DNA"/>
</dbReference>
<evidence type="ECO:0008006" key="2">
    <source>
        <dbReference type="Google" id="ProtNLM"/>
    </source>
</evidence>
<name>A0A0F9AAU2_9ZZZZ</name>
<protein>
    <recommendedName>
        <fullName evidence="2">Sulfotransferase domain-containing protein</fullName>
    </recommendedName>
</protein>
<dbReference type="Gene3D" id="3.40.50.300">
    <property type="entry name" value="P-loop containing nucleotide triphosphate hydrolases"/>
    <property type="match status" value="1"/>
</dbReference>
<feature type="non-terminal residue" evidence="1">
    <location>
        <position position="1"/>
    </location>
</feature>
<proteinExistence type="predicted"/>
<reference evidence="1" key="1">
    <citation type="journal article" date="2015" name="Nature">
        <title>Complex archaea that bridge the gap between prokaryotes and eukaryotes.</title>
        <authorList>
            <person name="Spang A."/>
            <person name="Saw J.H."/>
            <person name="Jorgensen S.L."/>
            <person name="Zaremba-Niedzwiedzka K."/>
            <person name="Martijn J."/>
            <person name="Lind A.E."/>
            <person name="van Eijk R."/>
            <person name="Schleper C."/>
            <person name="Guy L."/>
            <person name="Ettema T.J."/>
        </authorList>
    </citation>
    <scope>NUCLEOTIDE SEQUENCE</scope>
</reference>
<dbReference type="SUPFAM" id="SSF52540">
    <property type="entry name" value="P-loop containing nucleoside triphosphate hydrolases"/>
    <property type="match status" value="1"/>
</dbReference>
<organism evidence="1">
    <name type="scientific">marine sediment metagenome</name>
    <dbReference type="NCBI Taxonomy" id="412755"/>
    <lineage>
        <taxon>unclassified sequences</taxon>
        <taxon>metagenomes</taxon>
        <taxon>ecological metagenomes</taxon>
    </lineage>
</organism>
<accession>A0A0F9AAU2</accession>
<evidence type="ECO:0000313" key="1">
    <source>
        <dbReference type="EMBL" id="KKL06669.1"/>
    </source>
</evidence>